<comment type="similarity">
    <text evidence="2 14 15">Belongs to the TonB-dependent receptor family.</text>
</comment>
<keyword evidence="13 14" id="KW-0998">Cell outer membrane</keyword>
<keyword evidence="11 14" id="KW-0472">Membrane</keyword>
<keyword evidence="4 14" id="KW-1134">Transmembrane beta strand</keyword>
<dbReference type="FunFam" id="2.40.170.20:FF:000005">
    <property type="entry name" value="TonB-dependent siderophore receptor"/>
    <property type="match status" value="1"/>
</dbReference>
<keyword evidence="12 20" id="KW-0675">Receptor</keyword>
<comment type="subcellular location">
    <subcellularLocation>
        <location evidence="1 14">Cell outer membrane</location>
        <topology evidence="1 14">Multi-pass membrane protein</topology>
    </subcellularLocation>
</comment>
<feature type="chain" id="PRO_5007136531" evidence="17">
    <location>
        <begin position="26"/>
        <end position="743"/>
    </location>
</feature>
<keyword evidence="10 15" id="KW-0798">TonB box</keyword>
<evidence type="ECO:0000256" key="1">
    <source>
        <dbReference type="ARBA" id="ARBA00004571"/>
    </source>
</evidence>
<dbReference type="PANTHER" id="PTHR32552:SF68">
    <property type="entry name" value="FERRICHROME OUTER MEMBRANE TRANSPORTER_PHAGE RECEPTOR"/>
    <property type="match status" value="1"/>
</dbReference>
<dbReference type="CDD" id="cd01347">
    <property type="entry name" value="ligand_gated_channel"/>
    <property type="match status" value="1"/>
</dbReference>
<evidence type="ECO:0000256" key="13">
    <source>
        <dbReference type="ARBA" id="ARBA00023237"/>
    </source>
</evidence>
<name>A0A109J8V0_9HYPH</name>
<dbReference type="SUPFAM" id="SSF56935">
    <property type="entry name" value="Porins"/>
    <property type="match status" value="1"/>
</dbReference>
<dbReference type="PROSITE" id="PS52016">
    <property type="entry name" value="TONB_DEPENDENT_REC_3"/>
    <property type="match status" value="1"/>
</dbReference>
<keyword evidence="5" id="KW-0410">Iron transport</keyword>
<proteinExistence type="inferred from homology"/>
<dbReference type="GO" id="GO:0038023">
    <property type="term" value="F:signaling receptor activity"/>
    <property type="evidence" value="ECO:0007669"/>
    <property type="project" value="InterPro"/>
</dbReference>
<evidence type="ECO:0000256" key="9">
    <source>
        <dbReference type="ARBA" id="ARBA00023065"/>
    </source>
</evidence>
<evidence type="ECO:0000256" key="17">
    <source>
        <dbReference type="SAM" id="SignalP"/>
    </source>
</evidence>
<evidence type="ECO:0000313" key="21">
    <source>
        <dbReference type="Proteomes" id="UP000068164"/>
    </source>
</evidence>
<dbReference type="FunFam" id="2.170.130.10:FF:000001">
    <property type="entry name" value="Catecholate siderophore TonB-dependent receptor"/>
    <property type="match status" value="1"/>
</dbReference>
<evidence type="ECO:0000259" key="19">
    <source>
        <dbReference type="Pfam" id="PF07715"/>
    </source>
</evidence>
<dbReference type="Pfam" id="PF00593">
    <property type="entry name" value="TonB_dep_Rec_b-barrel"/>
    <property type="match status" value="1"/>
</dbReference>
<dbReference type="Gene3D" id="2.40.170.20">
    <property type="entry name" value="TonB-dependent receptor, beta-barrel domain"/>
    <property type="match status" value="1"/>
</dbReference>
<evidence type="ECO:0000256" key="2">
    <source>
        <dbReference type="ARBA" id="ARBA00009810"/>
    </source>
</evidence>
<dbReference type="GO" id="GO:0015344">
    <property type="term" value="F:siderophore uptake transmembrane transporter activity"/>
    <property type="evidence" value="ECO:0007669"/>
    <property type="project" value="TreeGrafter"/>
</dbReference>
<sequence length="743" mass="80160">MGHKQTVAWLLAGSVSILTTATAGAQEQAATPLQPITIKSEKSENDGPIVKESRTGTKTDTPILETPQSISVVTSEQFRKQGATSVSTALRYEPGVTVGSRPGDRFDSVFIRGFGGFGGNANYVHYWDGLRLPAGINYDVPSVDPFFLDGIEITRGPASVLYGSGNPGGLVNLVSKEPAPETGGEVFARVGNNGRAEGGFDVTGPVSKSGDLLYRLTGVGRLYDLGFDYSDSKRVAIAPSMTWSPDEDTTLTVKATYTRDPNAALTNWLPALGTLQRNPNGQIPYDFFSGNPNYNSFDRTQSTVGYEFEHHFDDVWTARQNLRFMHSDSEFKAYSVVPNAAAWAAAGSCGGFAYLCLGRQSTHYLEQFNALAIDNQAEADFDTGLLEHKVLLGLDYQLVDARSIYGNGATTYINYLNPVYESAPNVKLTGRQDQTRQQTGLYLQDQMKIGNWNFVLAGRNDWSSIDSATTTLTSGAVKDVETRDNAFTWKAGLLYEFDNGVAPYASYSTSFEPTMGTGYGAVPFKPTTGQQYEVGVKYQPTGFDGLFTLALYDLTQQNVLTTDLVHTSTNTALTSCSATTCQTQTGEIRSRGAEVGARFALLDGLNISAAYTYADVEVTKSNVPSTIGRTPVGAPAHMASLWADYTIGEGALEGLNIGAGVRYMGATNGDAANTAAMKVPSYTLFDASISYDFGNYDTKMKGFQLAVNATNLFDKQYVAACASAYQCFYGTGRVIMATASYKW</sequence>
<evidence type="ECO:0000256" key="11">
    <source>
        <dbReference type="ARBA" id="ARBA00023136"/>
    </source>
</evidence>
<dbReference type="NCBIfam" id="TIGR01783">
    <property type="entry name" value="TonB-siderophor"/>
    <property type="match status" value="1"/>
</dbReference>
<keyword evidence="21" id="KW-1185">Reference proteome</keyword>
<feature type="region of interest" description="Disordered" evidence="16">
    <location>
        <begin position="26"/>
        <end position="62"/>
    </location>
</feature>
<evidence type="ECO:0000256" key="3">
    <source>
        <dbReference type="ARBA" id="ARBA00022448"/>
    </source>
</evidence>
<dbReference type="Pfam" id="PF07715">
    <property type="entry name" value="Plug"/>
    <property type="match status" value="1"/>
</dbReference>
<dbReference type="GO" id="GO:0015891">
    <property type="term" value="P:siderophore transport"/>
    <property type="evidence" value="ECO:0007669"/>
    <property type="project" value="InterPro"/>
</dbReference>
<dbReference type="GO" id="GO:0009279">
    <property type="term" value="C:cell outer membrane"/>
    <property type="evidence" value="ECO:0007669"/>
    <property type="project" value="UniProtKB-SubCell"/>
</dbReference>
<dbReference type="InterPro" id="IPR010105">
    <property type="entry name" value="TonB_sidphr_rcpt"/>
</dbReference>
<dbReference type="Gene3D" id="2.170.130.10">
    <property type="entry name" value="TonB-dependent receptor, plug domain"/>
    <property type="match status" value="1"/>
</dbReference>
<evidence type="ECO:0000256" key="6">
    <source>
        <dbReference type="ARBA" id="ARBA00022692"/>
    </source>
</evidence>
<keyword evidence="7 17" id="KW-0732">Signal</keyword>
<evidence type="ECO:0000256" key="7">
    <source>
        <dbReference type="ARBA" id="ARBA00022729"/>
    </source>
</evidence>
<protein>
    <submittedName>
        <fullName evidence="20">Ferrichrome-iron receptor</fullName>
    </submittedName>
</protein>
<feature type="compositionally biased region" description="Basic and acidic residues" evidence="16">
    <location>
        <begin position="39"/>
        <end position="57"/>
    </location>
</feature>
<dbReference type="PANTHER" id="PTHR32552">
    <property type="entry name" value="FERRICHROME IRON RECEPTOR-RELATED"/>
    <property type="match status" value="1"/>
</dbReference>
<evidence type="ECO:0000256" key="5">
    <source>
        <dbReference type="ARBA" id="ARBA00022496"/>
    </source>
</evidence>
<comment type="caution">
    <text evidence="20">The sequence shown here is derived from an EMBL/GenBank/DDBJ whole genome shotgun (WGS) entry which is preliminary data.</text>
</comment>
<evidence type="ECO:0000256" key="14">
    <source>
        <dbReference type="PROSITE-ProRule" id="PRU01360"/>
    </source>
</evidence>
<keyword evidence="8" id="KW-0408">Iron</keyword>
<organism evidence="20 21">
    <name type="scientific">Rhizobium altiplani</name>
    <dbReference type="NCBI Taxonomy" id="1864509"/>
    <lineage>
        <taxon>Bacteria</taxon>
        <taxon>Pseudomonadati</taxon>
        <taxon>Pseudomonadota</taxon>
        <taxon>Alphaproteobacteria</taxon>
        <taxon>Hyphomicrobiales</taxon>
        <taxon>Rhizobiaceae</taxon>
        <taxon>Rhizobium/Agrobacterium group</taxon>
        <taxon>Rhizobium</taxon>
    </lineage>
</organism>
<dbReference type="InterPro" id="IPR036942">
    <property type="entry name" value="Beta-barrel_TonB_sf"/>
</dbReference>
<accession>A0A109J8V0</accession>
<evidence type="ECO:0000256" key="8">
    <source>
        <dbReference type="ARBA" id="ARBA00023004"/>
    </source>
</evidence>
<evidence type="ECO:0000256" key="12">
    <source>
        <dbReference type="ARBA" id="ARBA00023170"/>
    </source>
</evidence>
<feature type="domain" description="TonB-dependent receptor-like beta-barrel" evidence="18">
    <location>
        <begin position="243"/>
        <end position="712"/>
    </location>
</feature>
<dbReference type="InterPro" id="IPR012910">
    <property type="entry name" value="Plug_dom"/>
</dbReference>
<evidence type="ECO:0000259" key="18">
    <source>
        <dbReference type="Pfam" id="PF00593"/>
    </source>
</evidence>
<evidence type="ECO:0000256" key="16">
    <source>
        <dbReference type="SAM" id="MobiDB-lite"/>
    </source>
</evidence>
<dbReference type="EMBL" id="LNCD01000122">
    <property type="protein sequence ID" value="KWV44476.1"/>
    <property type="molecule type" value="Genomic_DNA"/>
</dbReference>
<feature type="signal peptide" evidence="17">
    <location>
        <begin position="1"/>
        <end position="25"/>
    </location>
</feature>
<dbReference type="InterPro" id="IPR039426">
    <property type="entry name" value="TonB-dep_rcpt-like"/>
</dbReference>
<keyword evidence="6 14" id="KW-0812">Transmembrane</keyword>
<evidence type="ECO:0000313" key="20">
    <source>
        <dbReference type="EMBL" id="KWV44476.1"/>
    </source>
</evidence>
<dbReference type="AlphaFoldDB" id="A0A109J8V0"/>
<reference evidence="20 21" key="1">
    <citation type="submission" date="2015-11" db="EMBL/GenBank/DDBJ databases">
        <title>Draft Genome Sequence of the Strain BR 10423 (Rhizobium sp.) isolated from nodules of Mimosa pudica.</title>
        <authorList>
            <person name="Barauna A.C."/>
            <person name="Zilli J.E."/>
            <person name="Simoes-Araujo J.L."/>
            <person name="Reis V.M."/>
            <person name="James E.K."/>
            <person name="Reis F.B.Jr."/>
            <person name="Rouws L.F."/>
            <person name="Passos S.R."/>
            <person name="Gois S.R."/>
        </authorList>
    </citation>
    <scope>NUCLEOTIDE SEQUENCE [LARGE SCALE GENOMIC DNA]</scope>
    <source>
        <strain evidence="20 21">BR10423</strain>
    </source>
</reference>
<evidence type="ECO:0000256" key="4">
    <source>
        <dbReference type="ARBA" id="ARBA00022452"/>
    </source>
</evidence>
<dbReference type="InterPro" id="IPR000531">
    <property type="entry name" value="Beta-barrel_TonB"/>
</dbReference>
<dbReference type="InterPro" id="IPR037066">
    <property type="entry name" value="Plug_dom_sf"/>
</dbReference>
<evidence type="ECO:0000256" key="10">
    <source>
        <dbReference type="ARBA" id="ARBA00023077"/>
    </source>
</evidence>
<dbReference type="RefSeq" id="WP_062373641.1">
    <property type="nucleotide sequence ID" value="NZ_LNCD01000122.1"/>
</dbReference>
<keyword evidence="3 14" id="KW-0813">Transport</keyword>
<gene>
    <name evidence="20" type="ORF">AS026_16415</name>
</gene>
<evidence type="ECO:0000256" key="15">
    <source>
        <dbReference type="RuleBase" id="RU003357"/>
    </source>
</evidence>
<keyword evidence="9" id="KW-0406">Ion transport</keyword>
<dbReference type="OrthoDB" id="9760333at2"/>
<dbReference type="Proteomes" id="UP000068164">
    <property type="component" value="Unassembled WGS sequence"/>
</dbReference>
<feature type="domain" description="TonB-dependent receptor plug" evidence="19">
    <location>
        <begin position="63"/>
        <end position="169"/>
    </location>
</feature>